<comment type="caution">
    <text evidence="1">The sequence shown here is derived from an EMBL/GenBank/DDBJ whole genome shotgun (WGS) entry which is preliminary data.</text>
</comment>
<gene>
    <name evidence="1" type="ORF">Cboi01_000225800</name>
</gene>
<proteinExistence type="predicted"/>
<reference evidence="1" key="1">
    <citation type="submission" date="2023-04" db="EMBL/GenBank/DDBJ databases">
        <title>Candida boidinii NBRC 1967.</title>
        <authorList>
            <person name="Ichikawa N."/>
            <person name="Sato H."/>
            <person name="Tonouchi N."/>
        </authorList>
    </citation>
    <scope>NUCLEOTIDE SEQUENCE</scope>
    <source>
        <strain evidence="1">NBRC 1967</strain>
    </source>
</reference>
<sequence length="728" mass="82718">MEVHLRLQLEETLAQQDESQQSALVQTSDNNITLKNQNDSTISFASITNNAKKDNLYEKVFKKKIEEDFITKDKDCIFFTFNPTPVTPKTSLFNTTKDNTLLDNIFKSVFDKYTTNDESVFKSINRIYSGKINYKISEDFEEDTSTCESEPSSDSTQSTENNETVDDNVAVESNKKTKVAITLSLFEVQAGQIKDLFTNLQTQSKSSKSWVDIVIDPINKKVTPANLSQHYVDSLESAIESAKYALNNKNTTAQSHCFAFINVLKLVNKKTVSCSRITIADLAGLDPKKLNQSKRDSISSNSENSNLMELGRCLELFQLNQFDKSLIRSNKLTRLIFNDYIKNNLSLIITIDSIDESLNNSISQVFRYIHPTKIMKRKSLATSSSSTTSSSSNTRLSARKVSIRQPSRVTKSVSSIAPSRRKNVASKTLGSRRPVIPLSRQSTTLTSVSNRLSGVPSRIIRNRNISTSNSAASVAEIETLKKQKLELQDKLNQMELKLVENEQSLRNELFNDKENEINQLNTQHNTEIENLKKNEELSINEKLNELSENYQTKINNLTMEVTEKSNHMNKMEDEIKELKTQINSEISEKENFKSVNHQHLEDVKLLNDEIKIKISLIDELKGENNKLEDMIKEATINFENDKSELDGKINVLKSSLATKNEENENLQVKIDELNKNIEVLKNDLNNKDSNNMESIESLNKEIELLNSQLNDKVKEISELKSNSENRLN</sequence>
<dbReference type="EMBL" id="BSXV01000984">
    <property type="protein sequence ID" value="GME91336.1"/>
    <property type="molecule type" value="Genomic_DNA"/>
</dbReference>
<evidence type="ECO:0000313" key="2">
    <source>
        <dbReference type="Proteomes" id="UP001165101"/>
    </source>
</evidence>
<accession>A0ACB5TMN2</accession>
<evidence type="ECO:0000313" key="1">
    <source>
        <dbReference type="EMBL" id="GME91336.1"/>
    </source>
</evidence>
<dbReference type="Proteomes" id="UP001165101">
    <property type="component" value="Unassembled WGS sequence"/>
</dbReference>
<keyword evidence="2" id="KW-1185">Reference proteome</keyword>
<name>A0ACB5TMN2_CANBO</name>
<organism evidence="1 2">
    <name type="scientific">Candida boidinii</name>
    <name type="common">Yeast</name>
    <dbReference type="NCBI Taxonomy" id="5477"/>
    <lineage>
        <taxon>Eukaryota</taxon>
        <taxon>Fungi</taxon>
        <taxon>Dikarya</taxon>
        <taxon>Ascomycota</taxon>
        <taxon>Saccharomycotina</taxon>
        <taxon>Pichiomycetes</taxon>
        <taxon>Pichiales</taxon>
        <taxon>Pichiaceae</taxon>
        <taxon>Ogataea</taxon>
        <taxon>Ogataea/Candida clade</taxon>
    </lineage>
</organism>
<protein>
    <submittedName>
        <fullName evidence="1">Unnamed protein product</fullName>
    </submittedName>
</protein>